<dbReference type="EC" id="3.4.21.89" evidence="4"/>
<evidence type="ECO:0000259" key="5">
    <source>
        <dbReference type="Pfam" id="PF10502"/>
    </source>
</evidence>
<feature type="active site" evidence="3">
    <location>
        <position position="86"/>
    </location>
</feature>
<dbReference type="PANTHER" id="PTHR43390">
    <property type="entry name" value="SIGNAL PEPTIDASE I"/>
    <property type="match status" value="1"/>
</dbReference>
<dbReference type="EMBL" id="WSRQ01000016">
    <property type="protein sequence ID" value="MVX64391.1"/>
    <property type="molecule type" value="Genomic_DNA"/>
</dbReference>
<dbReference type="InterPro" id="IPR036286">
    <property type="entry name" value="LexA/Signal_pep-like_sf"/>
</dbReference>
<gene>
    <name evidence="6" type="primary">lepB</name>
    <name evidence="6" type="ORF">GKZ28_11885</name>
</gene>
<dbReference type="InterPro" id="IPR000223">
    <property type="entry name" value="Pept_S26A_signal_pept_1"/>
</dbReference>
<keyword evidence="4" id="KW-0645">Protease</keyword>
<feature type="domain" description="Peptidase S26" evidence="5">
    <location>
        <begin position="15"/>
        <end position="166"/>
    </location>
</feature>
<dbReference type="Gene3D" id="2.10.109.10">
    <property type="entry name" value="Umud Fragment, subunit A"/>
    <property type="match status" value="1"/>
</dbReference>
<proteinExistence type="inferred from homology"/>
<comment type="subcellular location">
    <subcellularLocation>
        <location evidence="1">Cell membrane</location>
        <topology evidence="1">Single-pass type II membrane protein</topology>
    </subcellularLocation>
    <subcellularLocation>
        <location evidence="4">Membrane</location>
        <topology evidence="4">Single-pass type II membrane protein</topology>
    </subcellularLocation>
</comment>
<keyword evidence="4 6" id="KW-0378">Hydrolase</keyword>
<evidence type="ECO:0000256" key="2">
    <source>
        <dbReference type="ARBA" id="ARBA00009370"/>
    </source>
</evidence>
<dbReference type="GO" id="GO:0009003">
    <property type="term" value="F:signal peptidase activity"/>
    <property type="evidence" value="ECO:0007669"/>
    <property type="project" value="UniProtKB-EC"/>
</dbReference>
<dbReference type="InterPro" id="IPR019533">
    <property type="entry name" value="Peptidase_S26"/>
</dbReference>
<dbReference type="GO" id="GO:0005886">
    <property type="term" value="C:plasma membrane"/>
    <property type="evidence" value="ECO:0007669"/>
    <property type="project" value="UniProtKB-SubCell"/>
</dbReference>
<feature type="active site" evidence="3">
    <location>
        <position position="43"/>
    </location>
</feature>
<dbReference type="GO" id="GO:0004252">
    <property type="term" value="F:serine-type endopeptidase activity"/>
    <property type="evidence" value="ECO:0007669"/>
    <property type="project" value="InterPro"/>
</dbReference>
<evidence type="ECO:0000256" key="1">
    <source>
        <dbReference type="ARBA" id="ARBA00004401"/>
    </source>
</evidence>
<evidence type="ECO:0000313" key="7">
    <source>
        <dbReference type="Proteomes" id="UP000656077"/>
    </source>
</evidence>
<dbReference type="NCBIfam" id="TIGR02227">
    <property type="entry name" value="sigpep_I_bact"/>
    <property type="match status" value="1"/>
</dbReference>
<dbReference type="RefSeq" id="WP_160359344.1">
    <property type="nucleotide sequence ID" value="NZ_WSRQ01000016.1"/>
</dbReference>
<evidence type="ECO:0000256" key="3">
    <source>
        <dbReference type="PIRSR" id="PIRSR600223-1"/>
    </source>
</evidence>
<dbReference type="PANTHER" id="PTHR43390:SF1">
    <property type="entry name" value="CHLOROPLAST PROCESSING PEPTIDASE"/>
    <property type="match status" value="1"/>
</dbReference>
<evidence type="ECO:0000256" key="4">
    <source>
        <dbReference type="RuleBase" id="RU362042"/>
    </source>
</evidence>
<dbReference type="PRINTS" id="PR00727">
    <property type="entry name" value="LEADERPTASE"/>
</dbReference>
<comment type="caution">
    <text evidence="6">The sequence shown here is derived from an EMBL/GenBank/DDBJ whole genome shotgun (WGS) entry which is preliminary data.</text>
</comment>
<name>A0A964RMP5_9CLOT</name>
<comment type="similarity">
    <text evidence="2 4">Belongs to the peptidase S26 family.</text>
</comment>
<protein>
    <recommendedName>
        <fullName evidence="4">Signal peptidase I</fullName>
        <ecNumber evidence="4">3.4.21.89</ecNumber>
    </recommendedName>
</protein>
<dbReference type="SUPFAM" id="SSF51306">
    <property type="entry name" value="LexA/Signal peptidase"/>
    <property type="match status" value="1"/>
</dbReference>
<dbReference type="CDD" id="cd06530">
    <property type="entry name" value="S26_SPase_I"/>
    <property type="match status" value="1"/>
</dbReference>
<comment type="catalytic activity">
    <reaction evidence="4">
        <text>Cleavage of hydrophobic, N-terminal signal or leader sequences from secreted and periplasmic proteins.</text>
        <dbReference type="EC" id="3.4.21.89"/>
    </reaction>
</comment>
<dbReference type="GO" id="GO:0006465">
    <property type="term" value="P:signal peptide processing"/>
    <property type="evidence" value="ECO:0007669"/>
    <property type="project" value="InterPro"/>
</dbReference>
<feature type="transmembrane region" description="Helical" evidence="4">
    <location>
        <begin position="16"/>
        <end position="37"/>
    </location>
</feature>
<dbReference type="Pfam" id="PF10502">
    <property type="entry name" value="Peptidase_S26"/>
    <property type="match status" value="1"/>
</dbReference>
<dbReference type="Proteomes" id="UP000656077">
    <property type="component" value="Unassembled WGS sequence"/>
</dbReference>
<reference evidence="6" key="1">
    <citation type="submission" date="2019-12" db="EMBL/GenBank/DDBJ databases">
        <title>Microbes associate with the intestines of laboratory mice.</title>
        <authorList>
            <person name="Navarre W."/>
            <person name="Wong E."/>
        </authorList>
    </citation>
    <scope>NUCLEOTIDE SEQUENCE</scope>
    <source>
        <strain evidence="6">NM79_F5</strain>
    </source>
</reference>
<sequence>MVAEINKSEKITLRDLIKTIIVSGATAGLFLMFFRIATVQGNSMDKTLADGDKLVLSTTLYKTEKPKYKDIVVIKRNDLPVKYIVKRVIAVEGDKVRIKDNRLYINDELVHEDYINEEMHTDDLEINVPEGKAFVMGDNRNYSTDSRSKEVGLVDCRSQIYGKVFLASNNFSKI</sequence>
<keyword evidence="4" id="KW-0812">Transmembrane</keyword>
<evidence type="ECO:0000313" key="6">
    <source>
        <dbReference type="EMBL" id="MVX64391.1"/>
    </source>
</evidence>
<accession>A0A964RMP5</accession>
<keyword evidence="4" id="KW-1133">Transmembrane helix</keyword>
<organism evidence="6 7">
    <name type="scientific">Clostridium chromiireducens</name>
    <dbReference type="NCBI Taxonomy" id="225345"/>
    <lineage>
        <taxon>Bacteria</taxon>
        <taxon>Bacillati</taxon>
        <taxon>Bacillota</taxon>
        <taxon>Clostridia</taxon>
        <taxon>Eubacteriales</taxon>
        <taxon>Clostridiaceae</taxon>
        <taxon>Clostridium</taxon>
    </lineage>
</organism>
<keyword evidence="4" id="KW-0472">Membrane</keyword>
<dbReference type="AlphaFoldDB" id="A0A964RMP5"/>